<gene>
    <name evidence="2" type="ORF">UY19_C0022G0006</name>
</gene>
<name>A0A0G1U4E7_9BACT</name>
<proteinExistence type="predicted"/>
<evidence type="ECO:0000313" key="2">
    <source>
        <dbReference type="EMBL" id="KKU88934.1"/>
    </source>
</evidence>
<protein>
    <submittedName>
        <fullName evidence="2">Uncharacterized protein</fullName>
    </submittedName>
</protein>
<evidence type="ECO:0000313" key="3">
    <source>
        <dbReference type="Proteomes" id="UP000033882"/>
    </source>
</evidence>
<evidence type="ECO:0000256" key="1">
    <source>
        <dbReference type="SAM" id="MobiDB-lite"/>
    </source>
</evidence>
<feature type="compositionally biased region" description="Acidic residues" evidence="1">
    <location>
        <begin position="29"/>
        <end position="40"/>
    </location>
</feature>
<reference evidence="2 3" key="1">
    <citation type="journal article" date="2015" name="Nature">
        <title>rRNA introns, odd ribosomes, and small enigmatic genomes across a large radiation of phyla.</title>
        <authorList>
            <person name="Brown C.T."/>
            <person name="Hug L.A."/>
            <person name="Thomas B.C."/>
            <person name="Sharon I."/>
            <person name="Castelle C.J."/>
            <person name="Singh A."/>
            <person name="Wilkins M.J."/>
            <person name="Williams K.H."/>
            <person name="Banfield J.F."/>
        </authorList>
    </citation>
    <scope>NUCLEOTIDE SEQUENCE [LARGE SCALE GENOMIC DNA]</scope>
</reference>
<sequence>MYRRKTNSRDSNLFLDGELEEGDIKDQSAEDEASKDDDLADVGFGAATEDEEEF</sequence>
<dbReference type="Proteomes" id="UP000033882">
    <property type="component" value="Unassembled WGS sequence"/>
</dbReference>
<comment type="caution">
    <text evidence="2">The sequence shown here is derived from an EMBL/GenBank/DDBJ whole genome shotgun (WGS) entry which is preliminary data.</text>
</comment>
<accession>A0A0G1U4E7</accession>
<dbReference type="AlphaFoldDB" id="A0A0G1U4E7"/>
<organism evidence="2 3">
    <name type="scientific">Candidatus Wolfebacteria bacterium GW2011_GWA2_47_9b</name>
    <dbReference type="NCBI Taxonomy" id="1619005"/>
    <lineage>
        <taxon>Bacteria</taxon>
        <taxon>Candidatus Wolfeibacteriota</taxon>
    </lineage>
</organism>
<dbReference type="EMBL" id="LCPB01000022">
    <property type="protein sequence ID" value="KKU88934.1"/>
    <property type="molecule type" value="Genomic_DNA"/>
</dbReference>
<feature type="region of interest" description="Disordered" evidence="1">
    <location>
        <begin position="1"/>
        <end position="54"/>
    </location>
</feature>